<feature type="transmembrane region" description="Helical" evidence="7">
    <location>
        <begin position="510"/>
        <end position="536"/>
    </location>
</feature>
<dbReference type="PROSITE" id="PS00211">
    <property type="entry name" value="ABC_TRANSPORTER_1"/>
    <property type="match status" value="2"/>
</dbReference>
<dbReference type="AlphaFoldDB" id="A0A2P5HT74"/>
<dbReference type="GO" id="GO:0005524">
    <property type="term" value="F:ATP binding"/>
    <property type="evidence" value="ECO:0007669"/>
    <property type="project" value="UniProtKB-KW"/>
</dbReference>
<feature type="transmembrane region" description="Helical" evidence="7">
    <location>
        <begin position="556"/>
        <end position="580"/>
    </location>
</feature>
<dbReference type="InterPro" id="IPR017871">
    <property type="entry name" value="ABC_transporter-like_CS"/>
</dbReference>
<dbReference type="InterPro" id="IPR027417">
    <property type="entry name" value="P-loop_NTPase"/>
</dbReference>
<feature type="transmembrane region" description="Helical" evidence="7">
    <location>
        <begin position="66"/>
        <end position="86"/>
    </location>
</feature>
<dbReference type="SUPFAM" id="SSF52540">
    <property type="entry name" value="P-loop containing nucleoside triphosphate hydrolases"/>
    <property type="match status" value="2"/>
</dbReference>
<evidence type="ECO:0000313" key="10">
    <source>
        <dbReference type="Proteomes" id="UP000094444"/>
    </source>
</evidence>
<feature type="domain" description="ABC transporter" evidence="8">
    <location>
        <begin position="229"/>
        <end position="457"/>
    </location>
</feature>
<name>A0A2P5HT74_DIAHE</name>
<keyword evidence="1 7" id="KW-0812">Transmembrane</keyword>
<feature type="transmembrane region" description="Helical" evidence="7">
    <location>
        <begin position="136"/>
        <end position="157"/>
    </location>
</feature>
<feature type="region of interest" description="Disordered" evidence="6">
    <location>
        <begin position="460"/>
        <end position="501"/>
    </location>
</feature>
<reference evidence="9" key="1">
    <citation type="submission" date="2017-09" db="EMBL/GenBank/DDBJ databases">
        <title>Polyketide synthases of a Diaporthe helianthi virulent isolate.</title>
        <authorList>
            <person name="Baroncelli R."/>
        </authorList>
    </citation>
    <scope>NUCLEOTIDE SEQUENCE [LARGE SCALE GENOMIC DNA]</scope>
    <source>
        <strain evidence="9">7/96</strain>
    </source>
</reference>
<evidence type="ECO:0000256" key="2">
    <source>
        <dbReference type="ARBA" id="ARBA00022741"/>
    </source>
</evidence>
<dbReference type="InParanoid" id="A0A2P5HT74"/>
<dbReference type="GO" id="GO:0016020">
    <property type="term" value="C:membrane"/>
    <property type="evidence" value="ECO:0007669"/>
    <property type="project" value="InterPro"/>
</dbReference>
<dbReference type="PROSITE" id="PS50893">
    <property type="entry name" value="ABC_TRANSPORTER_2"/>
    <property type="match status" value="1"/>
</dbReference>
<evidence type="ECO:0000256" key="3">
    <source>
        <dbReference type="ARBA" id="ARBA00022840"/>
    </source>
</evidence>
<evidence type="ECO:0000313" key="9">
    <source>
        <dbReference type="EMBL" id="POS73472.1"/>
    </source>
</evidence>
<dbReference type="Pfam" id="PF00005">
    <property type="entry name" value="ABC_tran"/>
    <property type="match status" value="1"/>
</dbReference>
<dbReference type="EMBL" id="MAVT02000792">
    <property type="protein sequence ID" value="POS73472.1"/>
    <property type="molecule type" value="Genomic_DNA"/>
</dbReference>
<keyword evidence="5 7" id="KW-0472">Membrane</keyword>
<feature type="transmembrane region" description="Helical" evidence="7">
    <location>
        <begin position="106"/>
        <end position="124"/>
    </location>
</feature>
<evidence type="ECO:0000256" key="7">
    <source>
        <dbReference type="SAM" id="Phobius"/>
    </source>
</evidence>
<evidence type="ECO:0000259" key="8">
    <source>
        <dbReference type="PROSITE" id="PS50893"/>
    </source>
</evidence>
<feature type="compositionally biased region" description="Basic and acidic residues" evidence="6">
    <location>
        <begin position="475"/>
        <end position="501"/>
    </location>
</feature>
<evidence type="ECO:0000256" key="5">
    <source>
        <dbReference type="ARBA" id="ARBA00023136"/>
    </source>
</evidence>
<evidence type="ECO:0000256" key="1">
    <source>
        <dbReference type="ARBA" id="ARBA00022692"/>
    </source>
</evidence>
<dbReference type="PANTHER" id="PTHR24223:SF399">
    <property type="entry name" value="ABC TRANSPORTER ATNG"/>
    <property type="match status" value="1"/>
</dbReference>
<dbReference type="STRING" id="158607.A0A2P5HT74"/>
<dbReference type="Gene3D" id="3.40.50.300">
    <property type="entry name" value="P-loop containing nucleotide triphosphate hydrolases"/>
    <property type="match status" value="2"/>
</dbReference>
<comment type="caution">
    <text evidence="9">The sequence shown here is derived from an EMBL/GenBank/DDBJ whole genome shotgun (WGS) entry which is preliminary data.</text>
</comment>
<dbReference type="InterPro" id="IPR003439">
    <property type="entry name" value="ABC_transporter-like_ATP-bd"/>
</dbReference>
<protein>
    <recommendedName>
        <fullName evidence="8">ABC transporter domain-containing protein</fullName>
    </recommendedName>
</protein>
<dbReference type="InterPro" id="IPR003593">
    <property type="entry name" value="AAA+_ATPase"/>
</dbReference>
<dbReference type="CDD" id="cd03250">
    <property type="entry name" value="ABCC_MRP_domain1"/>
    <property type="match status" value="1"/>
</dbReference>
<keyword evidence="10" id="KW-1185">Reference proteome</keyword>
<keyword evidence="2" id="KW-0547">Nucleotide-binding</keyword>
<dbReference type="InterPro" id="IPR050173">
    <property type="entry name" value="ABC_transporter_C-like"/>
</dbReference>
<dbReference type="SMART" id="SM00382">
    <property type="entry name" value="AAA"/>
    <property type="match status" value="1"/>
</dbReference>
<dbReference type="GO" id="GO:0042626">
    <property type="term" value="F:ATPase-coupled transmembrane transporter activity"/>
    <property type="evidence" value="ECO:0007669"/>
    <property type="project" value="TreeGrafter"/>
</dbReference>
<accession>A0A2P5HT74</accession>
<dbReference type="Proteomes" id="UP000094444">
    <property type="component" value="Unassembled WGS sequence"/>
</dbReference>
<evidence type="ECO:0000256" key="6">
    <source>
        <dbReference type="SAM" id="MobiDB-lite"/>
    </source>
</evidence>
<dbReference type="InterPro" id="IPR036640">
    <property type="entry name" value="ABC1_TM_sf"/>
</dbReference>
<sequence length="690" mass="75307">MLRGILVSAIFSRSIDLSTTSIDDRAAVTLMSTDVDAIIRATNEVLEMWANVLQIVMAIYLLSRQIGVAFVGPIIVSSLALIATVLCGPPSKKFMMVWIDKVQDRVPLLISPVVAFAFFAVGAIDSGESLQTTRMFSSLSLMILFGQPLFWMFEAVLDIMAAAGCFKRIENFLSTTSKAYGADGTVASSQQYDNGSRGSTARLSPHIPGIIELEDMVPGQHASSEPKGVQVENAGFKWSSEGAMVLKDVSLMVKPQELAIVVGSVASGKTTLLKGLLGEVPHITGKISIVRHRLSWCEQTPWLINDTVRKNIIGFSRYDEELYRIVMLACDLDKDRASLKDGDLTVIGSNGIALSGGQKQRVALARAIYSRPQLALFDDPFSGLDNHTARVVFDRIFSKGTGLLRKWGTTVILATQSINLLPYSDRVIVVKDGVIAEQGDFTSLNSTGSYVVSLDRHYDSEAGSSDDAGPGEASVEPRRDREARPRTPKPDQAQTEDKRRQRGDSAVYGFFLRAIGVPFAVGLLVSEIAWAFLSTFSSVWLNFWSKANSEHPKQRISYYLGIYTALQGLGVVSFGLILMLSQGQRQLFSLARALLRRGADGGIVLLDEATSSVDAETDALVQRVVREDFCGHTVVSVAHRLEAIVDFDRVVILEKGCVAEEGCPRELLARPGGSRFRELWDASRRAGRGV</sequence>
<keyword evidence="4 7" id="KW-1133">Transmembrane helix</keyword>
<gene>
    <name evidence="9" type="ORF">DHEL01_v208138</name>
</gene>
<dbReference type="PANTHER" id="PTHR24223">
    <property type="entry name" value="ATP-BINDING CASSETTE SUB-FAMILY C"/>
    <property type="match status" value="1"/>
</dbReference>
<organism evidence="9 10">
    <name type="scientific">Diaporthe helianthi</name>
    <dbReference type="NCBI Taxonomy" id="158607"/>
    <lineage>
        <taxon>Eukaryota</taxon>
        <taxon>Fungi</taxon>
        <taxon>Dikarya</taxon>
        <taxon>Ascomycota</taxon>
        <taxon>Pezizomycotina</taxon>
        <taxon>Sordariomycetes</taxon>
        <taxon>Sordariomycetidae</taxon>
        <taxon>Diaporthales</taxon>
        <taxon>Diaporthaceae</taxon>
        <taxon>Diaporthe</taxon>
    </lineage>
</organism>
<dbReference type="Gene3D" id="1.20.1560.10">
    <property type="entry name" value="ABC transporter type 1, transmembrane domain"/>
    <property type="match status" value="1"/>
</dbReference>
<dbReference type="GO" id="GO:0016887">
    <property type="term" value="F:ATP hydrolysis activity"/>
    <property type="evidence" value="ECO:0007669"/>
    <property type="project" value="InterPro"/>
</dbReference>
<proteinExistence type="predicted"/>
<keyword evidence="3" id="KW-0067">ATP-binding</keyword>
<dbReference type="OrthoDB" id="6500128at2759"/>
<evidence type="ECO:0000256" key="4">
    <source>
        <dbReference type="ARBA" id="ARBA00022989"/>
    </source>
</evidence>